<accession>A0A4Y2DUI1</accession>
<name>A0A4Y2DUI1_ARAVE</name>
<gene>
    <name evidence="1" type="ORF">AVEN_164906_1</name>
</gene>
<proteinExistence type="predicted"/>
<reference evidence="1 2" key="1">
    <citation type="journal article" date="2019" name="Sci. Rep.">
        <title>Orb-weaving spider Araneus ventricosus genome elucidates the spidroin gene catalogue.</title>
        <authorList>
            <person name="Kono N."/>
            <person name="Nakamura H."/>
            <person name="Ohtoshi R."/>
            <person name="Moran D.A.P."/>
            <person name="Shinohara A."/>
            <person name="Yoshida Y."/>
            <person name="Fujiwara M."/>
            <person name="Mori M."/>
            <person name="Tomita M."/>
            <person name="Arakawa K."/>
        </authorList>
    </citation>
    <scope>NUCLEOTIDE SEQUENCE [LARGE SCALE GENOMIC DNA]</scope>
</reference>
<evidence type="ECO:0000313" key="2">
    <source>
        <dbReference type="Proteomes" id="UP000499080"/>
    </source>
</evidence>
<protein>
    <submittedName>
        <fullName evidence="1">Uncharacterized protein</fullName>
    </submittedName>
</protein>
<organism evidence="1 2">
    <name type="scientific">Araneus ventricosus</name>
    <name type="common">Orbweaver spider</name>
    <name type="synonym">Epeira ventricosa</name>
    <dbReference type="NCBI Taxonomy" id="182803"/>
    <lineage>
        <taxon>Eukaryota</taxon>
        <taxon>Metazoa</taxon>
        <taxon>Ecdysozoa</taxon>
        <taxon>Arthropoda</taxon>
        <taxon>Chelicerata</taxon>
        <taxon>Arachnida</taxon>
        <taxon>Araneae</taxon>
        <taxon>Araneomorphae</taxon>
        <taxon>Entelegynae</taxon>
        <taxon>Araneoidea</taxon>
        <taxon>Araneidae</taxon>
        <taxon>Araneus</taxon>
    </lineage>
</organism>
<dbReference type="AlphaFoldDB" id="A0A4Y2DUI1"/>
<dbReference type="EMBL" id="BGPR01000434">
    <property type="protein sequence ID" value="GBM19967.1"/>
    <property type="molecule type" value="Genomic_DNA"/>
</dbReference>
<dbReference type="Proteomes" id="UP000499080">
    <property type="component" value="Unassembled WGS sequence"/>
</dbReference>
<evidence type="ECO:0000313" key="1">
    <source>
        <dbReference type="EMBL" id="GBM19967.1"/>
    </source>
</evidence>
<comment type="caution">
    <text evidence="1">The sequence shown here is derived from an EMBL/GenBank/DDBJ whole genome shotgun (WGS) entry which is preliminary data.</text>
</comment>
<sequence>LVVDLGANLVVDLGATSDINISRDIIPY</sequence>
<keyword evidence="2" id="KW-1185">Reference proteome</keyword>
<feature type="non-terminal residue" evidence="1">
    <location>
        <position position="1"/>
    </location>
</feature>